<comment type="catalytic activity">
    <reaction evidence="11 12">
        <text>D-glycero-beta-D-manno-heptose 1-phosphate + ATP + H(+) = ADP-D-glycero-beta-D-manno-heptose + diphosphate</text>
        <dbReference type="Rhea" id="RHEA:27465"/>
        <dbReference type="ChEBI" id="CHEBI:15378"/>
        <dbReference type="ChEBI" id="CHEBI:30616"/>
        <dbReference type="ChEBI" id="CHEBI:33019"/>
        <dbReference type="ChEBI" id="CHEBI:59967"/>
        <dbReference type="ChEBI" id="CHEBI:61593"/>
        <dbReference type="EC" id="2.7.7.70"/>
    </reaction>
</comment>
<evidence type="ECO:0000256" key="10">
    <source>
        <dbReference type="ARBA" id="ARBA00023277"/>
    </source>
</evidence>
<dbReference type="CDD" id="cd01172">
    <property type="entry name" value="RfaE_like"/>
    <property type="match status" value="1"/>
</dbReference>
<accession>A0A1T4SC14</accession>
<dbReference type="Gene3D" id="3.40.50.620">
    <property type="entry name" value="HUPs"/>
    <property type="match status" value="1"/>
</dbReference>
<keyword evidence="8 12" id="KW-0067">ATP-binding</keyword>
<evidence type="ECO:0000256" key="3">
    <source>
        <dbReference type="ARBA" id="ARBA00004713"/>
    </source>
</evidence>
<dbReference type="SUPFAM" id="SSF53613">
    <property type="entry name" value="Ribokinase-like"/>
    <property type="match status" value="1"/>
</dbReference>
<evidence type="ECO:0000256" key="8">
    <source>
        <dbReference type="ARBA" id="ARBA00022840"/>
    </source>
</evidence>
<dbReference type="STRING" id="225324.SAMN02745126_04565"/>
<evidence type="ECO:0000256" key="7">
    <source>
        <dbReference type="ARBA" id="ARBA00022777"/>
    </source>
</evidence>
<feature type="active site" evidence="12">
    <location>
        <position position="257"/>
    </location>
</feature>
<dbReference type="HAMAP" id="MF_01603">
    <property type="entry name" value="HldE"/>
    <property type="match status" value="1"/>
</dbReference>
<feature type="domain" description="Cytidyltransferase-like" evidence="15">
    <location>
        <begin position="341"/>
        <end position="435"/>
    </location>
</feature>
<dbReference type="UniPathway" id="UPA00356">
    <property type="reaction ID" value="UER00437"/>
</dbReference>
<keyword evidence="6 12" id="KW-0547">Nucleotide-binding</keyword>
<dbReference type="NCBIfam" id="TIGR02199">
    <property type="entry name" value="rfaE_dom_II"/>
    <property type="match status" value="1"/>
</dbReference>
<dbReference type="SUPFAM" id="SSF52374">
    <property type="entry name" value="Nucleotidylyl transferase"/>
    <property type="match status" value="1"/>
</dbReference>
<dbReference type="Pfam" id="PF01467">
    <property type="entry name" value="CTP_transf_like"/>
    <property type="match status" value="1"/>
</dbReference>
<evidence type="ECO:0000256" key="9">
    <source>
        <dbReference type="ARBA" id="ARBA00023268"/>
    </source>
</evidence>
<feature type="domain" description="Carbohydrate kinase PfkB" evidence="14">
    <location>
        <begin position="2"/>
        <end position="297"/>
    </location>
</feature>
<dbReference type="EC" id="2.7.1.167" evidence="12"/>
<dbReference type="GO" id="GO:0033785">
    <property type="term" value="F:heptose 7-phosphate kinase activity"/>
    <property type="evidence" value="ECO:0007669"/>
    <property type="project" value="UniProtKB-UniRule"/>
</dbReference>
<evidence type="ECO:0000313" key="17">
    <source>
        <dbReference type="Proteomes" id="UP000190092"/>
    </source>
</evidence>
<feature type="region of interest" description="Cytidylyltransferase" evidence="12">
    <location>
        <begin position="341"/>
        <end position="493"/>
    </location>
</feature>
<dbReference type="InterPro" id="IPR004821">
    <property type="entry name" value="Cyt_trans-like"/>
</dbReference>
<feature type="binding site" evidence="12">
    <location>
        <begin position="188"/>
        <end position="191"/>
    </location>
    <ligand>
        <name>ATP</name>
        <dbReference type="ChEBI" id="CHEBI:30616"/>
    </ligand>
</feature>
<dbReference type="PANTHER" id="PTHR46969:SF1">
    <property type="entry name" value="BIFUNCTIONAL PROTEIN HLDE"/>
    <property type="match status" value="1"/>
</dbReference>
<dbReference type="InterPro" id="IPR002173">
    <property type="entry name" value="Carboh/pur_kinase_PfkB_CS"/>
</dbReference>
<evidence type="ECO:0000259" key="14">
    <source>
        <dbReference type="Pfam" id="PF00294"/>
    </source>
</evidence>
<dbReference type="GO" id="GO:0016773">
    <property type="term" value="F:phosphotransferase activity, alcohol group as acceptor"/>
    <property type="evidence" value="ECO:0007669"/>
    <property type="project" value="InterPro"/>
</dbReference>
<dbReference type="InterPro" id="IPR023030">
    <property type="entry name" value="Bifunc_HldE"/>
</dbReference>
<name>A0A1T4SC14_9HYPH</name>
<dbReference type="InterPro" id="IPR011913">
    <property type="entry name" value="RfaE_dom_I"/>
</dbReference>
<evidence type="ECO:0000256" key="1">
    <source>
        <dbReference type="ARBA" id="ARBA00002319"/>
    </source>
</evidence>
<evidence type="ECO:0000256" key="12">
    <source>
        <dbReference type="HAMAP-Rule" id="MF_01603"/>
    </source>
</evidence>
<feature type="region of interest" description="Disordered" evidence="13">
    <location>
        <begin position="472"/>
        <end position="493"/>
    </location>
</feature>
<comment type="catalytic activity">
    <reaction evidence="12">
        <text>D-glycero-beta-D-manno-heptose 7-phosphate + ATP = D-glycero-beta-D-manno-heptose 1,7-bisphosphate + ADP + H(+)</text>
        <dbReference type="Rhea" id="RHEA:27473"/>
        <dbReference type="ChEBI" id="CHEBI:15378"/>
        <dbReference type="ChEBI" id="CHEBI:30616"/>
        <dbReference type="ChEBI" id="CHEBI:60204"/>
        <dbReference type="ChEBI" id="CHEBI:60208"/>
        <dbReference type="ChEBI" id="CHEBI:456216"/>
        <dbReference type="EC" id="2.7.1.167"/>
    </reaction>
</comment>
<evidence type="ECO:0000256" key="13">
    <source>
        <dbReference type="SAM" id="MobiDB-lite"/>
    </source>
</evidence>
<keyword evidence="4 12" id="KW-0808">Transferase</keyword>
<keyword evidence="17" id="KW-1185">Reference proteome</keyword>
<dbReference type="Proteomes" id="UP000190092">
    <property type="component" value="Unassembled WGS sequence"/>
</dbReference>
<comment type="subunit">
    <text evidence="12">Homodimer.</text>
</comment>
<keyword evidence="7 12" id="KW-0418">Kinase</keyword>
<comment type="pathway">
    <text evidence="12">Nucleotide-sugar biosynthesis; ADP-L-glycero-beta-D-manno-heptose biosynthesis; ADP-L-glycero-beta-D-manno-heptose from D-glycero-beta-D-manno-heptose 7-phosphate: step 3/4.</text>
</comment>
<protein>
    <recommendedName>
        <fullName evidence="12">Bifunctional protein HldE</fullName>
    </recommendedName>
    <domain>
        <recommendedName>
            <fullName evidence="12">D-beta-D-heptose 7-phosphate kinase</fullName>
            <ecNumber evidence="12">2.7.1.167</ecNumber>
        </recommendedName>
        <alternativeName>
            <fullName evidence="12">D-beta-D-heptose 7-phosphotransferase</fullName>
        </alternativeName>
        <alternativeName>
            <fullName evidence="12">D-glycero-beta-D-manno-heptose-7-phosphate kinase</fullName>
        </alternativeName>
    </domain>
    <domain>
        <recommendedName>
            <fullName evidence="12">D-beta-D-heptose 1-phosphate adenylyltransferase</fullName>
            <ecNumber evidence="12">2.7.7.70</ecNumber>
        </recommendedName>
        <alternativeName>
            <fullName evidence="12">D-glycero-beta-D-manno-heptose 1-phosphate adenylyltransferase</fullName>
        </alternativeName>
    </domain>
</protein>
<comment type="function">
    <text evidence="1 12">Catalyzes the phosphorylation of D-glycero-D-manno-heptose 7-phosphate at the C-1 position to selectively form D-glycero-beta-D-manno-heptose-1,7-bisphosphate.</text>
</comment>
<dbReference type="InterPro" id="IPR011914">
    <property type="entry name" value="RfaE_dom_II"/>
</dbReference>
<proteinExistence type="inferred from homology"/>
<comment type="similarity">
    <text evidence="12">In the C-terminal section; belongs to the cytidylyltransferase family.</text>
</comment>
<evidence type="ECO:0000256" key="2">
    <source>
        <dbReference type="ARBA" id="ARBA00003753"/>
    </source>
</evidence>
<comment type="similarity">
    <text evidence="12">In the N-terminal section; belongs to the carbohydrate kinase PfkB family.</text>
</comment>
<evidence type="ECO:0000256" key="11">
    <source>
        <dbReference type="ARBA" id="ARBA00047428"/>
    </source>
</evidence>
<dbReference type="InterPro" id="IPR029056">
    <property type="entry name" value="Ribokinase-like"/>
</dbReference>
<dbReference type="Pfam" id="PF00294">
    <property type="entry name" value="PfkB"/>
    <property type="match status" value="1"/>
</dbReference>
<evidence type="ECO:0000259" key="15">
    <source>
        <dbReference type="Pfam" id="PF01467"/>
    </source>
</evidence>
<dbReference type="GO" id="GO:0009244">
    <property type="term" value="P:lipopolysaccharide core region biosynthetic process"/>
    <property type="evidence" value="ECO:0007669"/>
    <property type="project" value="UniProtKB-UniPathway"/>
</dbReference>
<sequence>MIVVLGDAMIDLHVYGVVERISPEAPVPIVRHRSDRAVPGGAGNVAVNIAALGSAVTLIGIVGDDKDGGQLAALLQESRVTFEPVIVPGRATSLKTRVMAGNQHILRIDREDVSAISRNVEDSILEQVEAALSEAKILAISDYAKGLLTDRVLEESIGLARKRDIPVVIDPKRHDFSRYAGAHLIKPNRLELAAASGMPCSTDEEVEQAAGMMCKRTGAALMVTRSEKGISYFAPHMRAIHMPTAAKAVFDVSGAGDTAFAVIAYGMANRLTVEQIMRLANLAAGIVVSKPGTATVSLEEIRAATANYEAHPVFRKGEIVSRESAMAIREGWRRQGLSVGFTNGCFDLLHPGHIAVLRGAARHCDRLVVGLNSDSSVSRLKGASRPIQSEAARAAVLSAIDCVDLVVVFEEETPLSLIEMLMPDVLVKGADYTEDRIVGADVVRAAGGRVERVELVAGQSTTDLIRRVAPGPTEATATSSVRPVDSSRRRVTI</sequence>
<reference evidence="17" key="1">
    <citation type="submission" date="2017-02" db="EMBL/GenBank/DDBJ databases">
        <authorList>
            <person name="Varghese N."/>
            <person name="Submissions S."/>
        </authorList>
    </citation>
    <scope>NUCLEOTIDE SEQUENCE [LARGE SCALE GENOMIC DNA]</scope>
    <source>
        <strain evidence="17">ATCC 27094</strain>
    </source>
</reference>
<dbReference type="RefSeq" id="WP_231714903.1">
    <property type="nucleotide sequence ID" value="NZ_FUWJ01000007.1"/>
</dbReference>
<keyword evidence="9 12" id="KW-0511">Multifunctional enzyme</keyword>
<keyword evidence="5 12" id="KW-0548">Nucleotidyltransferase</keyword>
<comment type="function">
    <text evidence="2 12">Catalyzes the ADP transfer from ATP to D-glycero-beta-D-manno-heptose 1-phosphate, yielding ADP-D-glycero-beta-D-manno-heptose.</text>
</comment>
<dbReference type="NCBIfam" id="TIGR00125">
    <property type="entry name" value="cyt_tran_rel"/>
    <property type="match status" value="1"/>
</dbReference>
<organism evidence="16 17">
    <name type="scientific">Enhydrobacter aerosaccus</name>
    <dbReference type="NCBI Taxonomy" id="225324"/>
    <lineage>
        <taxon>Bacteria</taxon>
        <taxon>Pseudomonadati</taxon>
        <taxon>Pseudomonadota</taxon>
        <taxon>Alphaproteobacteria</taxon>
        <taxon>Hyphomicrobiales</taxon>
        <taxon>Enhydrobacter</taxon>
    </lineage>
</organism>
<evidence type="ECO:0000256" key="6">
    <source>
        <dbReference type="ARBA" id="ARBA00022741"/>
    </source>
</evidence>
<dbReference type="PROSITE" id="PS00583">
    <property type="entry name" value="PFKB_KINASES_1"/>
    <property type="match status" value="1"/>
</dbReference>
<evidence type="ECO:0000313" key="16">
    <source>
        <dbReference type="EMBL" id="SKA25717.1"/>
    </source>
</evidence>
<dbReference type="EMBL" id="FUWJ01000007">
    <property type="protein sequence ID" value="SKA25717.1"/>
    <property type="molecule type" value="Genomic_DNA"/>
</dbReference>
<comment type="pathway">
    <text evidence="12">Nucleotide-sugar biosynthesis; ADP-L-glycero-beta-D-manno-heptose biosynthesis; ADP-L-glycero-beta-D-manno-heptose from D-glycero-beta-D-manno-heptose 7-phosphate: step 1/4.</text>
</comment>
<feature type="region of interest" description="Ribokinase" evidence="12">
    <location>
        <begin position="1"/>
        <end position="312"/>
    </location>
</feature>
<dbReference type="GO" id="GO:0005524">
    <property type="term" value="F:ATP binding"/>
    <property type="evidence" value="ECO:0007669"/>
    <property type="project" value="UniProtKB-UniRule"/>
</dbReference>
<dbReference type="PANTHER" id="PTHR46969">
    <property type="entry name" value="BIFUNCTIONAL PROTEIN HLDE"/>
    <property type="match status" value="1"/>
</dbReference>
<dbReference type="InterPro" id="IPR014729">
    <property type="entry name" value="Rossmann-like_a/b/a_fold"/>
</dbReference>
<dbReference type="Gene3D" id="3.40.1190.20">
    <property type="match status" value="1"/>
</dbReference>
<dbReference type="GO" id="GO:0005829">
    <property type="term" value="C:cytosol"/>
    <property type="evidence" value="ECO:0007669"/>
    <property type="project" value="TreeGrafter"/>
</dbReference>
<comment type="pathway">
    <text evidence="3">Bacterial outer membrane biogenesis; LPS core biosynthesis.</text>
</comment>
<evidence type="ECO:0000256" key="4">
    <source>
        <dbReference type="ARBA" id="ARBA00022679"/>
    </source>
</evidence>
<keyword evidence="10 12" id="KW-0119">Carbohydrate metabolism</keyword>
<gene>
    <name evidence="12" type="primary">hldE</name>
    <name evidence="16" type="ORF">SAMN02745126_04565</name>
</gene>
<dbReference type="GO" id="GO:0033786">
    <property type="term" value="F:heptose-1-phosphate adenylyltransferase activity"/>
    <property type="evidence" value="ECO:0007669"/>
    <property type="project" value="UniProtKB-UniRule"/>
</dbReference>
<dbReference type="EC" id="2.7.7.70" evidence="12"/>
<dbReference type="GO" id="GO:0097171">
    <property type="term" value="P:ADP-L-glycero-beta-D-manno-heptose biosynthetic process"/>
    <property type="evidence" value="ECO:0007669"/>
    <property type="project" value="UniProtKB-UniPathway"/>
</dbReference>
<dbReference type="UniPathway" id="UPA00958"/>
<dbReference type="InterPro" id="IPR011611">
    <property type="entry name" value="PfkB_dom"/>
</dbReference>
<evidence type="ECO:0000256" key="5">
    <source>
        <dbReference type="ARBA" id="ARBA00022695"/>
    </source>
</evidence>
<dbReference type="AlphaFoldDB" id="A0A1T4SC14"/>